<dbReference type="AlphaFoldDB" id="A0A8I1EBU0"/>
<dbReference type="Proteomes" id="UP000637061">
    <property type="component" value="Unassembled WGS sequence"/>
</dbReference>
<reference evidence="1" key="1">
    <citation type="submission" date="2020-12" db="EMBL/GenBank/DDBJ databases">
        <title>Enhanced detection system for hospital associated transmission using whole genome sequencing surveillance.</title>
        <authorList>
            <person name="Harrison L.H."/>
            <person name="Van Tyne D."/>
            <person name="Marsh J.W."/>
            <person name="Griffith M.P."/>
            <person name="Snyder D.J."/>
            <person name="Cooper V.S."/>
            <person name="Mustapha M."/>
        </authorList>
    </citation>
    <scope>NUCLEOTIDE SEQUENCE</scope>
    <source>
        <strain evidence="1">PSB00042</strain>
    </source>
</reference>
<gene>
    <name evidence="1" type="ORF">JEU22_03260</name>
</gene>
<protein>
    <submittedName>
        <fullName evidence="1">Uncharacterized protein</fullName>
    </submittedName>
</protein>
<comment type="caution">
    <text evidence="1">The sequence shown here is derived from an EMBL/GenBank/DDBJ whole genome shotgun (WGS) entry which is preliminary data.</text>
</comment>
<dbReference type="RefSeq" id="WP_198746544.1">
    <property type="nucleotide sequence ID" value="NZ_JAEHTE010000002.1"/>
</dbReference>
<sequence length="140" mass="15466">MIFIEVIRLIMNEKLVEFYSEATEKLAEIAEKHGLFVPEGHACIDENGLHWRLSVFSDEPAVIWARLWSQNAKALGFGSEIEPGDVVLDQEGRSWTLLGLDPGGMNYPVRLLGANGKHSMASVEAATLFQLLVKKEVTAG</sequence>
<organism evidence="1 2">
    <name type="scientific">Pseudomonas putida</name>
    <name type="common">Arthrobacter siderocapsulatus</name>
    <dbReference type="NCBI Taxonomy" id="303"/>
    <lineage>
        <taxon>Bacteria</taxon>
        <taxon>Pseudomonadati</taxon>
        <taxon>Pseudomonadota</taxon>
        <taxon>Gammaproteobacteria</taxon>
        <taxon>Pseudomonadales</taxon>
        <taxon>Pseudomonadaceae</taxon>
        <taxon>Pseudomonas</taxon>
    </lineage>
</organism>
<proteinExistence type="predicted"/>
<accession>A0A8I1EBU0</accession>
<evidence type="ECO:0000313" key="2">
    <source>
        <dbReference type="Proteomes" id="UP000637061"/>
    </source>
</evidence>
<name>A0A8I1EBU0_PSEPU</name>
<evidence type="ECO:0000313" key="1">
    <source>
        <dbReference type="EMBL" id="MBI6882920.1"/>
    </source>
</evidence>
<dbReference type="EMBL" id="JAEHTE010000002">
    <property type="protein sequence ID" value="MBI6882920.1"/>
    <property type="molecule type" value="Genomic_DNA"/>
</dbReference>